<feature type="domain" description="MATH" evidence="4">
    <location>
        <begin position="39"/>
        <end position="169"/>
    </location>
</feature>
<comment type="caution">
    <text evidence="5">The sequence shown here is derived from an EMBL/GenBank/DDBJ whole genome shotgun (WGS) entry which is preliminary data.</text>
</comment>
<dbReference type="AlphaFoldDB" id="A0A811QM62"/>
<dbReference type="Gene3D" id="1.25.40.420">
    <property type="match status" value="1"/>
</dbReference>
<dbReference type="PANTHER" id="PTHR26379">
    <property type="entry name" value="BTB/POZ AND MATH DOMAIN-CONTAINING PROTEIN 1"/>
    <property type="match status" value="1"/>
</dbReference>
<dbReference type="Pfam" id="PF22486">
    <property type="entry name" value="MATH_2"/>
    <property type="match status" value="1"/>
</dbReference>
<evidence type="ECO:0000256" key="1">
    <source>
        <dbReference type="ARBA" id="ARBA00004906"/>
    </source>
</evidence>
<comment type="similarity">
    <text evidence="2">Belongs to the Tdpoz family.</text>
</comment>
<reference evidence="5" key="1">
    <citation type="submission" date="2020-10" db="EMBL/GenBank/DDBJ databases">
        <authorList>
            <person name="Han B."/>
            <person name="Lu T."/>
            <person name="Zhao Q."/>
            <person name="Huang X."/>
            <person name="Zhao Y."/>
        </authorList>
    </citation>
    <scope>NUCLEOTIDE SEQUENCE</scope>
</reference>
<dbReference type="InterPro" id="IPR045005">
    <property type="entry name" value="BPM1-6"/>
</dbReference>
<dbReference type="Gene3D" id="2.60.210.10">
    <property type="entry name" value="Apoptosis, Tumor Necrosis Factor Receptor Associated Protein 2, Chain A"/>
    <property type="match status" value="1"/>
</dbReference>
<gene>
    <name evidence="5" type="ORF">NCGR_LOCUS42954</name>
</gene>
<dbReference type="SMART" id="SM00225">
    <property type="entry name" value="BTB"/>
    <property type="match status" value="1"/>
</dbReference>
<dbReference type="InterPro" id="IPR011333">
    <property type="entry name" value="SKP1/BTB/POZ_sf"/>
</dbReference>
<dbReference type="InterPro" id="IPR000210">
    <property type="entry name" value="BTB/POZ_dom"/>
</dbReference>
<dbReference type="SMART" id="SM00061">
    <property type="entry name" value="MATH"/>
    <property type="match status" value="1"/>
</dbReference>
<dbReference type="Pfam" id="PF24570">
    <property type="entry name" value="BACK_BPM_SPOP"/>
    <property type="match status" value="1"/>
</dbReference>
<evidence type="ECO:0000259" key="3">
    <source>
        <dbReference type="PROSITE" id="PS50097"/>
    </source>
</evidence>
<protein>
    <submittedName>
        <fullName evidence="5">Uncharacterized protein</fullName>
    </submittedName>
</protein>
<organism evidence="5 6">
    <name type="scientific">Miscanthus lutarioriparius</name>
    <dbReference type="NCBI Taxonomy" id="422564"/>
    <lineage>
        <taxon>Eukaryota</taxon>
        <taxon>Viridiplantae</taxon>
        <taxon>Streptophyta</taxon>
        <taxon>Embryophyta</taxon>
        <taxon>Tracheophyta</taxon>
        <taxon>Spermatophyta</taxon>
        <taxon>Magnoliopsida</taxon>
        <taxon>Liliopsida</taxon>
        <taxon>Poales</taxon>
        <taxon>Poaceae</taxon>
        <taxon>PACMAD clade</taxon>
        <taxon>Panicoideae</taxon>
        <taxon>Andropogonodae</taxon>
        <taxon>Andropogoneae</taxon>
        <taxon>Saccharinae</taxon>
        <taxon>Miscanthus</taxon>
    </lineage>
</organism>
<accession>A0A811QM62</accession>
<dbReference type="Proteomes" id="UP000604825">
    <property type="component" value="Unassembled WGS sequence"/>
</dbReference>
<dbReference type="InterPro" id="IPR056423">
    <property type="entry name" value="BACK_BPM_SPOP"/>
</dbReference>
<dbReference type="Pfam" id="PF00651">
    <property type="entry name" value="BTB"/>
    <property type="match status" value="1"/>
</dbReference>
<dbReference type="SUPFAM" id="SSF49599">
    <property type="entry name" value="TRAF domain-like"/>
    <property type="match status" value="1"/>
</dbReference>
<keyword evidence="6" id="KW-1185">Reference proteome</keyword>
<feature type="domain" description="BTB" evidence="3">
    <location>
        <begin position="206"/>
        <end position="269"/>
    </location>
</feature>
<sequence>MDARSVTGPPQLPTPPAPLPAGCFCLPKTSSTSLTKSFTAVHDFRVSDYSLLEGMGFGRYVSSSTFSVGGRDWAIRFYPDGATAGLLGDVSAFLYYYSRDRDAPGVRARFTLNLLEKDGKMPPVTNPYMKHTFSPASDNWGFTKFMEKSRLQQGSPYLDRDCLTIRCVLTVLIDSRTVANEMISVVVPPSSLHQDFGEMLSDGEGADVTFTVDGQLFCAHRCVLAFRSPVFRAELFGPMKEKAENIIRIDDMEPTIFEALLQFIYTDRLPDSCSDGRNPAITHLLVAADRYGVERLRLLCESKLSEVIDVETVATTLALAEQHNCSQLRRACIGFMASPNMLGPIMETDGFNHLIASCPLVMKEILDKVKALLADSERSELLRRLSEANQYNRFLKRQAAANGGRMLPKGLLPSSLSHKDINWCHCESQFRKQYPAREGKTNEMGKRQQRFHVNTGFAFNSCIADKRPLQAWNYI</sequence>
<dbReference type="CDD" id="cd00121">
    <property type="entry name" value="MATH"/>
    <property type="match status" value="1"/>
</dbReference>
<dbReference type="PANTHER" id="PTHR26379:SF321">
    <property type="entry name" value="OS04G0625600 PROTEIN"/>
    <property type="match status" value="1"/>
</dbReference>
<proteinExistence type="inferred from homology"/>
<dbReference type="SUPFAM" id="SSF54695">
    <property type="entry name" value="POZ domain"/>
    <property type="match status" value="1"/>
</dbReference>
<dbReference type="GO" id="GO:0016567">
    <property type="term" value="P:protein ubiquitination"/>
    <property type="evidence" value="ECO:0007669"/>
    <property type="project" value="InterPro"/>
</dbReference>
<evidence type="ECO:0000259" key="4">
    <source>
        <dbReference type="PROSITE" id="PS50144"/>
    </source>
</evidence>
<dbReference type="PROSITE" id="PS50144">
    <property type="entry name" value="MATH"/>
    <property type="match status" value="1"/>
</dbReference>
<comment type="pathway">
    <text evidence="1">Protein modification; protein ubiquitination.</text>
</comment>
<dbReference type="PROSITE" id="PS50097">
    <property type="entry name" value="BTB"/>
    <property type="match status" value="1"/>
</dbReference>
<evidence type="ECO:0000313" key="6">
    <source>
        <dbReference type="Proteomes" id="UP000604825"/>
    </source>
</evidence>
<dbReference type="InterPro" id="IPR008974">
    <property type="entry name" value="TRAF-like"/>
</dbReference>
<dbReference type="Gene3D" id="3.30.710.10">
    <property type="entry name" value="Potassium Channel Kv1.1, Chain A"/>
    <property type="match status" value="1"/>
</dbReference>
<dbReference type="EMBL" id="CAJGYO010000011">
    <property type="protein sequence ID" value="CAD6259517.1"/>
    <property type="molecule type" value="Genomic_DNA"/>
</dbReference>
<dbReference type="OrthoDB" id="6359816at2759"/>
<evidence type="ECO:0000256" key="2">
    <source>
        <dbReference type="ARBA" id="ARBA00010846"/>
    </source>
</evidence>
<dbReference type="CDD" id="cd18280">
    <property type="entry name" value="BTB_POZ_BPM_plant"/>
    <property type="match status" value="1"/>
</dbReference>
<name>A0A811QM62_9POAL</name>
<evidence type="ECO:0000313" key="5">
    <source>
        <dbReference type="EMBL" id="CAD6259517.1"/>
    </source>
</evidence>
<dbReference type="InterPro" id="IPR002083">
    <property type="entry name" value="MATH/TRAF_dom"/>
</dbReference>